<dbReference type="EnsemblMetazoa" id="CapteT203493">
    <property type="protein sequence ID" value="CapteP203493"/>
    <property type="gene ID" value="CapteG203493"/>
</dbReference>
<dbReference type="InterPro" id="IPR026765">
    <property type="entry name" value="Tmem163"/>
</dbReference>
<evidence type="ECO:0000256" key="4">
    <source>
        <dbReference type="ARBA" id="ARBA00022692"/>
    </source>
</evidence>
<dbReference type="HOGENOM" id="CLU_909847_0_0_1"/>
<comment type="similarity">
    <text evidence="3">Belongs to the TMEM163 family.</text>
</comment>
<name>R7V6E8_CAPTE</name>
<dbReference type="EMBL" id="AMQN01004947">
    <property type="status" value="NOT_ANNOTATED_CDS"/>
    <property type="molecule type" value="Genomic_DNA"/>
</dbReference>
<feature type="compositionally biased region" description="Pro residues" evidence="11">
    <location>
        <begin position="11"/>
        <end position="23"/>
    </location>
</feature>
<feature type="region of interest" description="Disordered" evidence="11">
    <location>
        <begin position="1"/>
        <end position="62"/>
    </location>
</feature>
<dbReference type="EMBL" id="KB294746">
    <property type="protein sequence ID" value="ELU14139.1"/>
    <property type="molecule type" value="Genomic_DNA"/>
</dbReference>
<evidence type="ECO:0000256" key="11">
    <source>
        <dbReference type="SAM" id="MobiDB-lite"/>
    </source>
</evidence>
<keyword evidence="9 12" id="KW-0472">Membrane</keyword>
<dbReference type="PANTHER" id="PTHR31937:SF2">
    <property type="entry name" value="TRANSMEMBRANE PROTEIN 163"/>
    <property type="match status" value="1"/>
</dbReference>
<dbReference type="AlphaFoldDB" id="R7V6E8"/>
<reference evidence="15" key="1">
    <citation type="submission" date="2012-12" db="EMBL/GenBank/DDBJ databases">
        <authorList>
            <person name="Hellsten U."/>
            <person name="Grimwood J."/>
            <person name="Chapman J.A."/>
            <person name="Shapiro H."/>
            <person name="Aerts A."/>
            <person name="Otillar R.P."/>
            <person name="Terry A.Y."/>
            <person name="Boore J.L."/>
            <person name="Simakov O."/>
            <person name="Marletaz F."/>
            <person name="Cho S.-J."/>
            <person name="Edsinger-Gonzales E."/>
            <person name="Havlak P."/>
            <person name="Kuo D.-H."/>
            <person name="Larsson T."/>
            <person name="Lv J."/>
            <person name="Arendt D."/>
            <person name="Savage R."/>
            <person name="Osoegawa K."/>
            <person name="de Jong P."/>
            <person name="Lindberg D.R."/>
            <person name="Seaver E.C."/>
            <person name="Weisblat D.A."/>
            <person name="Putnam N.H."/>
            <person name="Grigoriev I.V."/>
            <person name="Rokhsar D.S."/>
        </authorList>
    </citation>
    <scope>NUCLEOTIDE SEQUENCE</scope>
    <source>
        <strain evidence="15">I ESC-2004</strain>
    </source>
</reference>
<feature type="transmembrane region" description="Helical" evidence="12">
    <location>
        <begin position="175"/>
        <end position="193"/>
    </location>
</feature>
<evidence type="ECO:0000256" key="8">
    <source>
        <dbReference type="ARBA" id="ARBA00023018"/>
    </source>
</evidence>
<dbReference type="OrthoDB" id="5980560at2759"/>
<evidence type="ECO:0000256" key="1">
    <source>
        <dbReference type="ARBA" id="ARBA00004146"/>
    </source>
</evidence>
<evidence type="ECO:0000256" key="6">
    <source>
        <dbReference type="ARBA" id="ARBA00022833"/>
    </source>
</evidence>
<dbReference type="GO" id="GO:0031901">
    <property type="term" value="C:early endosome membrane"/>
    <property type="evidence" value="ECO:0007669"/>
    <property type="project" value="UniProtKB-SubCell"/>
</dbReference>
<evidence type="ECO:0000256" key="5">
    <source>
        <dbReference type="ARBA" id="ARBA00022753"/>
    </source>
</evidence>
<gene>
    <name evidence="13" type="ORF">CAPTEDRAFT_203493</name>
</gene>
<dbReference type="PANTHER" id="PTHR31937">
    <property type="entry name" value="TRANSMEMBRANE PROTEIN 163"/>
    <property type="match status" value="1"/>
</dbReference>
<organism evidence="13">
    <name type="scientific">Capitella teleta</name>
    <name type="common">Polychaete worm</name>
    <dbReference type="NCBI Taxonomy" id="283909"/>
    <lineage>
        <taxon>Eukaryota</taxon>
        <taxon>Metazoa</taxon>
        <taxon>Spiralia</taxon>
        <taxon>Lophotrochozoa</taxon>
        <taxon>Annelida</taxon>
        <taxon>Polychaeta</taxon>
        <taxon>Sedentaria</taxon>
        <taxon>Scolecida</taxon>
        <taxon>Capitellidae</taxon>
        <taxon>Capitella</taxon>
    </lineage>
</organism>
<evidence type="ECO:0000313" key="13">
    <source>
        <dbReference type="EMBL" id="ELU14139.1"/>
    </source>
</evidence>
<feature type="transmembrane region" description="Helical" evidence="12">
    <location>
        <begin position="205"/>
        <end position="227"/>
    </location>
</feature>
<proteinExistence type="inferred from homology"/>
<feature type="transmembrane region" description="Helical" evidence="12">
    <location>
        <begin position="264"/>
        <end position="288"/>
    </location>
</feature>
<dbReference type="Gene3D" id="1.20.1510.10">
    <property type="entry name" value="Cation efflux protein transmembrane domain"/>
    <property type="match status" value="1"/>
</dbReference>
<evidence type="ECO:0000256" key="12">
    <source>
        <dbReference type="SAM" id="Phobius"/>
    </source>
</evidence>
<feature type="compositionally biased region" description="Basic and acidic residues" evidence="11">
    <location>
        <begin position="41"/>
        <end position="54"/>
    </location>
</feature>
<feature type="transmembrane region" description="Helical" evidence="12">
    <location>
        <begin position="239"/>
        <end position="258"/>
    </location>
</feature>
<evidence type="ECO:0000256" key="2">
    <source>
        <dbReference type="ARBA" id="ARBA00004644"/>
    </source>
</evidence>
<protein>
    <submittedName>
        <fullName evidence="13 14">Uncharacterized protein</fullName>
    </submittedName>
</protein>
<sequence>MSKYELLPSKQSPPPPPPPPPKTHAPRNSTLLAGVIIVGQNKKDGESEDVKPLEETGDPSGENFFTPSKVFNINEATELVSNMRYAQHRVSLDAAKKLKVTAIVLAQITMLALGTLAVVNIIFGSKSKSYSSIFFAVTAFINCFTSGIVVWRYFGANASLYSSRKESKACYVMGALLYVLATNVVTRALLSLINGDDPEQKSSIVYLSLGSSLLCLILALAKLVVAWHLESVSIATDGITSVMGFLLGIGGVVASVVYHTDYSIWFVEGCIGVVIALVIVIYATWVLVKASHKTTTAEHDPMTLYN</sequence>
<keyword evidence="4 12" id="KW-0812">Transmembrane</keyword>
<keyword evidence="5" id="KW-0967">Endosome</keyword>
<evidence type="ECO:0000313" key="14">
    <source>
        <dbReference type="EnsemblMetazoa" id="CapteP203493"/>
    </source>
</evidence>
<dbReference type="Proteomes" id="UP000014760">
    <property type="component" value="Unassembled WGS sequence"/>
</dbReference>
<dbReference type="InterPro" id="IPR027469">
    <property type="entry name" value="Cation_efflux_TMD_sf"/>
</dbReference>
<evidence type="ECO:0000256" key="10">
    <source>
        <dbReference type="ARBA" id="ARBA00023329"/>
    </source>
</evidence>
<comment type="subcellular location">
    <subcellularLocation>
        <location evidence="2">Cytoplasmic vesicle</location>
        <location evidence="2">Secretory vesicle</location>
        <location evidence="2">Synaptic vesicle membrane</location>
        <topology evidence="2">Multi-pass membrane protein</topology>
    </subcellularLocation>
    <subcellularLocation>
        <location evidence="1">Early endosome membrane</location>
    </subcellularLocation>
</comment>
<keyword evidence="15" id="KW-1185">Reference proteome</keyword>
<accession>R7V6E8</accession>
<dbReference type="SUPFAM" id="SSF161111">
    <property type="entry name" value="Cation efflux protein transmembrane domain-like"/>
    <property type="match status" value="1"/>
</dbReference>
<evidence type="ECO:0000256" key="3">
    <source>
        <dbReference type="ARBA" id="ARBA00008731"/>
    </source>
</evidence>
<keyword evidence="10" id="KW-0968">Cytoplasmic vesicle</keyword>
<reference evidence="13 15" key="2">
    <citation type="journal article" date="2013" name="Nature">
        <title>Insights into bilaterian evolution from three spiralian genomes.</title>
        <authorList>
            <person name="Simakov O."/>
            <person name="Marletaz F."/>
            <person name="Cho S.J."/>
            <person name="Edsinger-Gonzales E."/>
            <person name="Havlak P."/>
            <person name="Hellsten U."/>
            <person name="Kuo D.H."/>
            <person name="Larsson T."/>
            <person name="Lv J."/>
            <person name="Arendt D."/>
            <person name="Savage R."/>
            <person name="Osoegawa K."/>
            <person name="de Jong P."/>
            <person name="Grimwood J."/>
            <person name="Chapman J.A."/>
            <person name="Shapiro H."/>
            <person name="Aerts A."/>
            <person name="Otillar R.P."/>
            <person name="Terry A.Y."/>
            <person name="Boore J.L."/>
            <person name="Grigoriev I.V."/>
            <person name="Lindberg D.R."/>
            <person name="Seaver E.C."/>
            <person name="Weisblat D.A."/>
            <person name="Putnam N.H."/>
            <person name="Rokhsar D.S."/>
        </authorList>
    </citation>
    <scope>NUCLEOTIDE SEQUENCE</scope>
    <source>
        <strain evidence="13 15">I ESC-2004</strain>
    </source>
</reference>
<evidence type="ECO:0000313" key="15">
    <source>
        <dbReference type="Proteomes" id="UP000014760"/>
    </source>
</evidence>
<dbReference type="OMA" id="ENDCRIQ"/>
<feature type="transmembrane region" description="Helical" evidence="12">
    <location>
        <begin position="129"/>
        <end position="154"/>
    </location>
</feature>
<reference evidence="14" key="3">
    <citation type="submission" date="2015-06" db="UniProtKB">
        <authorList>
            <consortium name="EnsemblMetazoa"/>
        </authorList>
    </citation>
    <scope>IDENTIFICATION</scope>
</reference>
<dbReference type="GO" id="GO:0030672">
    <property type="term" value="C:synaptic vesicle membrane"/>
    <property type="evidence" value="ECO:0007669"/>
    <property type="project" value="UniProtKB-SubCell"/>
</dbReference>
<keyword evidence="7 12" id="KW-1133">Transmembrane helix</keyword>
<keyword evidence="8" id="KW-0770">Synapse</keyword>
<evidence type="ECO:0000256" key="9">
    <source>
        <dbReference type="ARBA" id="ARBA00023136"/>
    </source>
</evidence>
<keyword evidence="6" id="KW-0862">Zinc</keyword>
<evidence type="ECO:0000256" key="7">
    <source>
        <dbReference type="ARBA" id="ARBA00022989"/>
    </source>
</evidence>
<feature type="transmembrane region" description="Helical" evidence="12">
    <location>
        <begin position="100"/>
        <end position="123"/>
    </location>
</feature>